<dbReference type="InterPro" id="IPR001509">
    <property type="entry name" value="Epimerase_deHydtase"/>
</dbReference>
<name>A0A6A8GHW4_9EURY</name>
<proteinExistence type="predicted"/>
<dbReference type="PANTHER" id="PTHR43245:SF23">
    <property type="entry name" value="NAD(P)-BINDING DOMAIN-CONTAINING PROTEIN"/>
    <property type="match status" value="1"/>
</dbReference>
<evidence type="ECO:0000313" key="2">
    <source>
        <dbReference type="EMBL" id="MRX22818.1"/>
    </source>
</evidence>
<dbReference type="EMBL" id="WKJO01000001">
    <property type="protein sequence ID" value="MRX22818.1"/>
    <property type="molecule type" value="Genomic_DNA"/>
</dbReference>
<dbReference type="InterPro" id="IPR050177">
    <property type="entry name" value="Lipid_A_modif_metabolic_enz"/>
</dbReference>
<dbReference type="Gene3D" id="3.40.50.720">
    <property type="entry name" value="NAD(P)-binding Rossmann-like Domain"/>
    <property type="match status" value="1"/>
</dbReference>
<dbReference type="AlphaFoldDB" id="A0A6A8GHW4"/>
<evidence type="ECO:0000259" key="1">
    <source>
        <dbReference type="Pfam" id="PF01370"/>
    </source>
</evidence>
<sequence>MQCSIAEMKVQSKHCNNYGRNLLVSVTGSRIMRVLVTGGAGYIGSYIVEELLQNGHDVRVLDSMLWGDDALEPFKDDDNLEIREGDIRHIEDLSYAMKGMDAVIHMAGIVGDPACGVNEQATQSVNVEATKSLVEIAKLHDIDRLIFASTCSVYGASELMELNEGSFLNPLSLYAKSKIDSEEIILHETHDKFSDDNITSTILRLGTIFGWSRRMRFDLVVNILTAKAVLEGDIPVFGGEQYRPLVHVHDASRAFVAVLEADEEKVDHQIFNVGDNDLNYQIKKVGKIVENTIDDAEVRFVEHKEDNRTYRVSFDKINHILGWEAEKDITDGVEEIKQWMAEEDITDYSREDMRNSEYSYM</sequence>
<organism evidence="2 3">
    <name type="scientific">Haloferax litoreum</name>
    <dbReference type="NCBI Taxonomy" id="2666140"/>
    <lineage>
        <taxon>Archaea</taxon>
        <taxon>Methanobacteriati</taxon>
        <taxon>Methanobacteriota</taxon>
        <taxon>Stenosarchaea group</taxon>
        <taxon>Halobacteria</taxon>
        <taxon>Halobacteriales</taxon>
        <taxon>Haloferacaceae</taxon>
        <taxon>Haloferax</taxon>
    </lineage>
</organism>
<dbReference type="PANTHER" id="PTHR43245">
    <property type="entry name" value="BIFUNCTIONAL POLYMYXIN RESISTANCE PROTEIN ARNA"/>
    <property type="match status" value="1"/>
</dbReference>
<evidence type="ECO:0000313" key="3">
    <source>
        <dbReference type="Proteomes" id="UP000439022"/>
    </source>
</evidence>
<dbReference type="Pfam" id="PF01370">
    <property type="entry name" value="Epimerase"/>
    <property type="match status" value="1"/>
</dbReference>
<reference evidence="2 3" key="1">
    <citation type="submission" date="2019-11" db="EMBL/GenBank/DDBJ databases">
        <title>Whole genome sequence of Haloferax sp. MBLA0076.</title>
        <authorList>
            <person name="Seo M.-J."/>
            <person name="Cho E.-S."/>
        </authorList>
    </citation>
    <scope>NUCLEOTIDE SEQUENCE [LARGE SCALE GENOMIC DNA]</scope>
    <source>
        <strain evidence="2 3">MBLA0076</strain>
    </source>
</reference>
<protein>
    <submittedName>
        <fullName evidence="2">NAD-dependent epimerase/dehydratase family protein</fullName>
    </submittedName>
</protein>
<dbReference type="Proteomes" id="UP000439022">
    <property type="component" value="Unassembled WGS sequence"/>
</dbReference>
<feature type="domain" description="NAD-dependent epimerase/dehydratase" evidence="1">
    <location>
        <begin position="34"/>
        <end position="274"/>
    </location>
</feature>
<dbReference type="CDD" id="cd08946">
    <property type="entry name" value="SDR_e"/>
    <property type="match status" value="1"/>
</dbReference>
<gene>
    <name evidence="2" type="ORF">GJR96_12760</name>
</gene>
<keyword evidence="3" id="KW-1185">Reference proteome</keyword>
<dbReference type="SUPFAM" id="SSF51735">
    <property type="entry name" value="NAD(P)-binding Rossmann-fold domains"/>
    <property type="match status" value="1"/>
</dbReference>
<accession>A0A6A8GHW4</accession>
<dbReference type="InterPro" id="IPR036291">
    <property type="entry name" value="NAD(P)-bd_dom_sf"/>
</dbReference>
<comment type="caution">
    <text evidence="2">The sequence shown here is derived from an EMBL/GenBank/DDBJ whole genome shotgun (WGS) entry which is preliminary data.</text>
</comment>